<dbReference type="EMBL" id="FQ311470">
    <property type="protein sequence ID" value="CBQ72581.1"/>
    <property type="molecule type" value="Genomic_DNA"/>
</dbReference>
<feature type="region of interest" description="Disordered" evidence="3">
    <location>
        <begin position="897"/>
        <end position="923"/>
    </location>
</feature>
<evidence type="ECO:0000256" key="1">
    <source>
        <dbReference type="ARBA" id="ARBA00022737"/>
    </source>
</evidence>
<evidence type="ECO:0000313" key="5">
    <source>
        <dbReference type="Proteomes" id="UP000008867"/>
    </source>
</evidence>
<keyword evidence="5" id="KW-1185">Reference proteome</keyword>
<feature type="compositionally biased region" description="Basic and acidic residues" evidence="3">
    <location>
        <begin position="77"/>
        <end position="90"/>
    </location>
</feature>
<dbReference type="AlphaFoldDB" id="E7A054"/>
<dbReference type="PANTHER" id="PTHR47942">
    <property type="entry name" value="TETRATRICOPEPTIDE REPEAT (TPR)-LIKE SUPERFAMILY PROTEIN-RELATED"/>
    <property type="match status" value="1"/>
</dbReference>
<evidence type="ECO:0000313" key="4">
    <source>
        <dbReference type="EMBL" id="CBQ72581.1"/>
    </source>
</evidence>
<sequence length="923" mass="103745">MTATCRSTLRTVAAAVSHASAHGPAARTRPQRIAVIDGRQLRRNSSLTNSPSLHAAATYTHPVAAQAEDAPPAEPVRLPESHSSGEEKKALLAKKHKREMQIQAVREAPVQKLLRLVAPESYSGDYREAHNLDQALSGVAEWSDATLAAPAAPKNELQSQLYESITRLRVGVDAFLAYRNAMLAESWPDARRHMVNIDDRRWPPLVLLRAINTVSTPSEISDALALLHASIKHARTLHREAKLSSFKALRHCFLTLTRITILEDGPALHLLARSTDLLLALLKGFPTEPDLLVESINEFVRLCTRVPDERARQAVTRILDYLEGHKGSDAFDKARRNLVRACISSIESSMARPLGKTASSAQFVDFDMMDRLLLQDCTADPDLEQRALRCSIFVSGHACNHKRTWQSFDAFQEHKEKHGIAMTASDYQVLVKALLRSEPGRKEALTVLLQADELWRREAEGERCNTDPDSYQSWREERKLARTCLDLLQVMAKSADVRLGQVFSTLGIFLSSTDYWDDKESVAGEAFSEVMLQRRLDARAYAVVMHGFLVRKRPKCALTVWRAMLQRGVMPNAATLSILLQNLFQMRNVRGAMEQLHLWCEQGVPAVTMRKPDRLKDVEVSSLSTSELPGIDTLLSGESRRPKDLHRVTPDVVLATVVFSGLHRCGSEGVESLWDAYKLTIQRFPDAPVLAMLLKASCPDEATLKIDATFGRQVFRSLLFRKHPELAEYRNPLNEQLETHSTAGWIFSDNTMGSRMEEWIGSVFQRKRTAFGDLPVDTGDPSSLVFTSKLFEHYLRLVLHLFHSSGSEAGARASRQELLDLLGWMKELHVTPSPTHVALTMLEIEEHLAPAMAARQMDTLEAWVTGWLGEEALPEAAVMQRHWQWKVERNGQRKGWFDRVLRPSKEEDEDEGPEGEADRDDLR</sequence>
<dbReference type="PROSITE" id="PS51375">
    <property type="entry name" value="PPR"/>
    <property type="match status" value="1"/>
</dbReference>
<organism evidence="4 5">
    <name type="scientific">Sporisorium reilianum (strain SRZ2)</name>
    <name type="common">Maize head smut fungus</name>
    <dbReference type="NCBI Taxonomy" id="999809"/>
    <lineage>
        <taxon>Eukaryota</taxon>
        <taxon>Fungi</taxon>
        <taxon>Dikarya</taxon>
        <taxon>Basidiomycota</taxon>
        <taxon>Ustilaginomycotina</taxon>
        <taxon>Ustilaginomycetes</taxon>
        <taxon>Ustilaginales</taxon>
        <taxon>Ustilaginaceae</taxon>
        <taxon>Sporisorium</taxon>
    </lineage>
</organism>
<dbReference type="InterPro" id="IPR002885">
    <property type="entry name" value="PPR_rpt"/>
</dbReference>
<accession>E7A054</accession>
<protein>
    <submittedName>
        <fullName evidence="4">Uncharacterized protein</fullName>
    </submittedName>
</protein>
<keyword evidence="1" id="KW-0677">Repeat</keyword>
<dbReference type="eggNOG" id="ENOG502R1BC">
    <property type="taxonomic scope" value="Eukaryota"/>
</dbReference>
<feature type="compositionally biased region" description="Acidic residues" evidence="3">
    <location>
        <begin position="906"/>
        <end position="923"/>
    </location>
</feature>
<dbReference type="Proteomes" id="UP000008867">
    <property type="component" value="Chromosome 5"/>
</dbReference>
<name>E7A054_SPORE</name>
<dbReference type="VEuPathDB" id="FungiDB:sr13259"/>
<feature type="repeat" description="PPR" evidence="2">
    <location>
        <begin position="537"/>
        <end position="571"/>
    </location>
</feature>
<dbReference type="HOGENOM" id="CLU_016023_0_0_1"/>
<proteinExistence type="predicted"/>
<dbReference type="Gene3D" id="1.25.40.10">
    <property type="entry name" value="Tetratricopeptide repeat domain"/>
    <property type="match status" value="1"/>
</dbReference>
<dbReference type="InterPro" id="IPR011990">
    <property type="entry name" value="TPR-like_helical_dom_sf"/>
</dbReference>
<dbReference type="InterPro" id="IPR051222">
    <property type="entry name" value="PPR/CCM1_RNA-binding"/>
</dbReference>
<feature type="region of interest" description="Disordered" evidence="3">
    <location>
        <begin position="65"/>
        <end position="95"/>
    </location>
</feature>
<dbReference type="OrthoDB" id="185373at2759"/>
<evidence type="ECO:0000256" key="2">
    <source>
        <dbReference type="PROSITE-ProRule" id="PRU00708"/>
    </source>
</evidence>
<gene>
    <name evidence="4" type="ORF">sr13259</name>
</gene>
<dbReference type="PANTHER" id="PTHR47942:SF22">
    <property type="entry name" value="OS04G0643700 PROTEIN"/>
    <property type="match status" value="1"/>
</dbReference>
<evidence type="ECO:0000256" key="3">
    <source>
        <dbReference type="SAM" id="MobiDB-lite"/>
    </source>
</evidence>
<reference evidence="4 5" key="1">
    <citation type="journal article" date="2010" name="Science">
        <title>Pathogenicity determinants in smut fungi revealed by genome comparison.</title>
        <authorList>
            <person name="Schirawski J."/>
            <person name="Mannhaupt G."/>
            <person name="Muench K."/>
            <person name="Brefort T."/>
            <person name="Schipper K."/>
            <person name="Doehlemann G."/>
            <person name="Di Stasio M."/>
            <person name="Roessel N."/>
            <person name="Mendoza-Mendoza A."/>
            <person name="Pester D."/>
            <person name="Mueller O."/>
            <person name="Winterberg B."/>
            <person name="Meyer E."/>
            <person name="Ghareeb H."/>
            <person name="Wollenberg T."/>
            <person name="Muensterkoetter M."/>
            <person name="Wong P."/>
            <person name="Walter M."/>
            <person name="Stukenbrock E."/>
            <person name="Gueldener U."/>
            <person name="Kahmann R."/>
        </authorList>
    </citation>
    <scope>NUCLEOTIDE SEQUENCE [LARGE SCALE GENOMIC DNA]</scope>
    <source>
        <strain evidence="5">SRZ2</strain>
    </source>
</reference>